<dbReference type="Proteomes" id="UP000075359">
    <property type="component" value="Unassembled WGS sequence"/>
</dbReference>
<evidence type="ECO:0000313" key="2">
    <source>
        <dbReference type="Proteomes" id="UP000075359"/>
    </source>
</evidence>
<dbReference type="STRING" id="1630136.AS592_11280"/>
<evidence type="ECO:0000313" key="1">
    <source>
        <dbReference type="EMBL" id="KYJ87667.1"/>
    </source>
</evidence>
<keyword evidence="2" id="KW-1185">Reference proteome</keyword>
<proteinExistence type="predicted"/>
<protein>
    <submittedName>
        <fullName evidence="1">Uncharacterized protein</fullName>
    </submittedName>
</protein>
<dbReference type="EMBL" id="LNKT01000001">
    <property type="protein sequence ID" value="KYJ87667.1"/>
    <property type="molecule type" value="Genomic_DNA"/>
</dbReference>
<accession>A0A151CJJ9</accession>
<organism evidence="1 2">
    <name type="scientific">Sulfurovum riftiae</name>
    <dbReference type="NCBI Taxonomy" id="1630136"/>
    <lineage>
        <taxon>Bacteria</taxon>
        <taxon>Pseudomonadati</taxon>
        <taxon>Campylobacterota</taxon>
        <taxon>Epsilonproteobacteria</taxon>
        <taxon>Campylobacterales</taxon>
        <taxon>Sulfurovaceae</taxon>
        <taxon>Sulfurovum</taxon>
    </lineage>
</organism>
<dbReference type="AlphaFoldDB" id="A0A151CJJ9"/>
<gene>
    <name evidence="1" type="ORF">AS592_11280</name>
</gene>
<comment type="caution">
    <text evidence="1">The sequence shown here is derived from an EMBL/GenBank/DDBJ whole genome shotgun (WGS) entry which is preliminary data.</text>
</comment>
<name>A0A151CJJ9_9BACT</name>
<reference evidence="1 2" key="1">
    <citation type="submission" date="2015-11" db="EMBL/GenBank/DDBJ databases">
        <title>Draft genome of Sulfurovum riftiae 1812E, a member of the Epsilonproteobacteria isolated from the tube of the deep-sea hydrothermal vent tubewom Riftia pachyptila.</title>
        <authorList>
            <person name="Vetriani C."/>
            <person name="Giovannelli D."/>
        </authorList>
    </citation>
    <scope>NUCLEOTIDE SEQUENCE [LARGE SCALE GENOMIC DNA]</scope>
    <source>
        <strain evidence="1 2">1812E</strain>
    </source>
</reference>
<sequence>MFRSAVKFVLPLLLCYTHLPAKDSTPAQKETKSIFAAMEKLKKGEKVLLKGEVFYSEPIRFDYDKDGVKNNVVMASKFFIKQKADSSYDGYIQRFLYDIDKKKPVTWYAKKNMLSEPPVGIDTAVSNVKHEGKTVKFDSGTWHFTMTDGGEGYISDKIIVNDGIRTKQVQMFGGDVEVFTD</sequence>